<proteinExistence type="predicted"/>
<sequence>MKSGTTYLQSVLHKNKSQLKLKNWRYPGQRLNQQHAIYDLVPDSVPWSVPKSGRKNGELSNDLASQIVKSNDSNVILSAEVLSCLDELGISKVVDTFGQPDKIIFTVRNLSSVIPSAWQQYIKGGGKLSLDKFVNNMENDRDQLSGMWKIYAYGNQIRRWSKVAPISVVIVPTSGVKEDLAHMFLSALELNSEELNLSIKSTESNLSLGYELTEILRFLNARHSLSDKDRNFFLKHIVFPKLGKIKSSKISLSNEQLSLTQKWAQEESATTIKYANQIIGEIEDLNVMIDDNREPHQSDDLFGLVSEILNDLIQYTSDYRP</sequence>
<accession>A0ABZ0X2H5</accession>
<dbReference type="SUPFAM" id="SSF52540">
    <property type="entry name" value="P-loop containing nucleoside triphosphate hydrolases"/>
    <property type="match status" value="1"/>
</dbReference>
<reference evidence="1 2" key="1">
    <citation type="submission" date="2023-11" db="EMBL/GenBank/DDBJ databases">
        <title>MicrobeMod: A computational toolkit for identifying prokaryotic methylation and restriction-modification with nanopore sequencing.</title>
        <authorList>
            <person name="Crits-Christoph A."/>
            <person name="Kang S.C."/>
            <person name="Lee H."/>
            <person name="Ostrov N."/>
        </authorList>
    </citation>
    <scope>NUCLEOTIDE SEQUENCE [LARGE SCALE GENOMIC DNA]</scope>
    <source>
        <strain evidence="1 2">DSMZ 16071</strain>
    </source>
</reference>
<evidence type="ECO:0008006" key="3">
    <source>
        <dbReference type="Google" id="ProtNLM"/>
    </source>
</evidence>
<evidence type="ECO:0000313" key="1">
    <source>
        <dbReference type="EMBL" id="WQG84800.1"/>
    </source>
</evidence>
<gene>
    <name evidence="1" type="ORF">SR900_10040</name>
</gene>
<dbReference type="Gene3D" id="3.40.50.300">
    <property type="entry name" value="P-loop containing nucleotide triphosphate hydrolases"/>
    <property type="match status" value="1"/>
</dbReference>
<name>A0ABZ0X2H5_9GAMM</name>
<keyword evidence="2" id="KW-1185">Reference proteome</keyword>
<protein>
    <recommendedName>
        <fullName evidence="3">Sulfotransferase domain-containing protein</fullName>
    </recommendedName>
</protein>
<dbReference type="RefSeq" id="WP_156823106.1">
    <property type="nucleotide sequence ID" value="NZ_CP140158.1"/>
</dbReference>
<dbReference type="EMBL" id="CP140158">
    <property type="protein sequence ID" value="WQG84800.1"/>
    <property type="molecule type" value="Genomic_DNA"/>
</dbReference>
<dbReference type="InterPro" id="IPR027417">
    <property type="entry name" value="P-loop_NTPase"/>
</dbReference>
<organism evidence="1 2">
    <name type="scientific">Kangiella aquimarina</name>
    <dbReference type="NCBI Taxonomy" id="261965"/>
    <lineage>
        <taxon>Bacteria</taxon>
        <taxon>Pseudomonadati</taxon>
        <taxon>Pseudomonadota</taxon>
        <taxon>Gammaproteobacteria</taxon>
        <taxon>Kangiellales</taxon>
        <taxon>Kangiellaceae</taxon>
        <taxon>Kangiella</taxon>
    </lineage>
</organism>
<dbReference type="Proteomes" id="UP001324185">
    <property type="component" value="Chromosome"/>
</dbReference>
<evidence type="ECO:0000313" key="2">
    <source>
        <dbReference type="Proteomes" id="UP001324185"/>
    </source>
</evidence>